<dbReference type="AlphaFoldDB" id="A0A2M4B4I5"/>
<protein>
    <submittedName>
        <fullName evidence="1">Putative secreted protein</fullName>
    </submittedName>
</protein>
<organism evidence="1">
    <name type="scientific">Anopheles triannulatus</name>
    <dbReference type="NCBI Taxonomy" id="58253"/>
    <lineage>
        <taxon>Eukaryota</taxon>
        <taxon>Metazoa</taxon>
        <taxon>Ecdysozoa</taxon>
        <taxon>Arthropoda</taxon>
        <taxon>Hexapoda</taxon>
        <taxon>Insecta</taxon>
        <taxon>Pterygota</taxon>
        <taxon>Neoptera</taxon>
        <taxon>Endopterygota</taxon>
        <taxon>Diptera</taxon>
        <taxon>Nematocera</taxon>
        <taxon>Culicoidea</taxon>
        <taxon>Culicidae</taxon>
        <taxon>Anophelinae</taxon>
        <taxon>Anopheles</taxon>
    </lineage>
</organism>
<accession>A0A2M4B4I5</accession>
<reference evidence="1" key="1">
    <citation type="submission" date="2018-01" db="EMBL/GenBank/DDBJ databases">
        <title>An insight into the sialome of Amazonian anophelines.</title>
        <authorList>
            <person name="Ribeiro J.M."/>
            <person name="Scarpassa V."/>
            <person name="Calvo E."/>
        </authorList>
    </citation>
    <scope>NUCLEOTIDE SEQUENCE</scope>
    <source>
        <tissue evidence="1">Salivary glands</tissue>
    </source>
</reference>
<evidence type="ECO:0000313" key="1">
    <source>
        <dbReference type="EMBL" id="MBW47902.1"/>
    </source>
</evidence>
<dbReference type="EMBL" id="GGFK01014581">
    <property type="protein sequence ID" value="MBW47902.1"/>
    <property type="molecule type" value="Transcribed_RNA"/>
</dbReference>
<sequence>MRLLTMFGRMYRSFSFGLPLFWDITSVSCFTRSSFSRSSASRVLNRFCTSLMSRNAVFRLDDGAAISPGSFELVER</sequence>
<name>A0A2M4B4I5_9DIPT</name>
<proteinExistence type="predicted"/>